<evidence type="ECO:0000256" key="1">
    <source>
        <dbReference type="ARBA" id="ARBA00022741"/>
    </source>
</evidence>
<evidence type="ECO:0000256" key="3">
    <source>
        <dbReference type="ARBA" id="ARBA00022806"/>
    </source>
</evidence>
<dbReference type="PANTHER" id="PTHR18934:SF91">
    <property type="entry name" value="PRE-MRNA-SPLICING FACTOR ATP-DEPENDENT RNA HELICASE PRP16"/>
    <property type="match status" value="1"/>
</dbReference>
<dbReference type="AlphaFoldDB" id="A0A3M2RWK9"/>
<comment type="caution">
    <text evidence="7">The sequence shown here is derived from an EMBL/GenBank/DDBJ whole genome shotgun (WGS) entry which is preliminary data.</text>
</comment>
<dbReference type="Proteomes" id="UP000277212">
    <property type="component" value="Unassembled WGS sequence"/>
</dbReference>
<dbReference type="InterPro" id="IPR011709">
    <property type="entry name" value="DEAD-box_helicase_OB_fold"/>
</dbReference>
<reference evidence="7 8" key="1">
    <citation type="submission" date="2017-06" db="EMBL/GenBank/DDBJ databases">
        <title>Comparative genomic analysis of Ambrosia Fusariam Clade fungi.</title>
        <authorList>
            <person name="Stajich J.E."/>
            <person name="Carrillo J."/>
            <person name="Kijimoto T."/>
            <person name="Eskalen A."/>
            <person name="O'Donnell K."/>
            <person name="Kasson M."/>
        </authorList>
    </citation>
    <scope>NUCLEOTIDE SEQUENCE [LARGE SCALE GENOMIC DNA]</scope>
    <source>
        <strain evidence="7">UCR3666</strain>
    </source>
</reference>
<dbReference type="EMBL" id="NKUJ01000234">
    <property type="protein sequence ID" value="RMJ09654.1"/>
    <property type="molecule type" value="Genomic_DNA"/>
</dbReference>
<dbReference type="GO" id="GO:0004386">
    <property type="term" value="F:helicase activity"/>
    <property type="evidence" value="ECO:0007669"/>
    <property type="project" value="UniProtKB-KW"/>
</dbReference>
<protein>
    <recommendedName>
        <fullName evidence="6">DEAD-box helicase OB fold domain-containing protein</fullName>
    </recommendedName>
</protein>
<dbReference type="Pfam" id="PF07717">
    <property type="entry name" value="OB_NTP_bind"/>
    <property type="match status" value="1"/>
</dbReference>
<keyword evidence="3" id="KW-0347">Helicase</keyword>
<evidence type="ECO:0000256" key="4">
    <source>
        <dbReference type="ARBA" id="ARBA00022840"/>
    </source>
</evidence>
<feature type="region of interest" description="Disordered" evidence="5">
    <location>
        <begin position="146"/>
        <end position="166"/>
    </location>
</feature>
<keyword evidence="8" id="KW-1185">Reference proteome</keyword>
<dbReference type="OrthoDB" id="5097304at2759"/>
<accession>A0A3M2RWK9</accession>
<organism evidence="7 8">
    <name type="scientific">Fusarium kuroshium</name>
    <dbReference type="NCBI Taxonomy" id="2010991"/>
    <lineage>
        <taxon>Eukaryota</taxon>
        <taxon>Fungi</taxon>
        <taxon>Dikarya</taxon>
        <taxon>Ascomycota</taxon>
        <taxon>Pezizomycotina</taxon>
        <taxon>Sordariomycetes</taxon>
        <taxon>Hypocreomycetidae</taxon>
        <taxon>Hypocreales</taxon>
        <taxon>Nectriaceae</taxon>
        <taxon>Fusarium</taxon>
        <taxon>Fusarium solani species complex</taxon>
    </lineage>
</organism>
<sequence length="252" mass="28670">MAEVLILKSCDFHKISEVNFVDAPHVETVLRAVYKLRALEYIDADAKLTKNGPMAVGMPVDPACLQDDIIMRPHAQRYAADVIRQQYSYAKSDHLTRLNAFHIYVHRRIESAGDEDKLARWCRMSFINPKVAEQARKMRNSMMASVSKRTPNNEPVLALEPSDPNSGSKIRQSLAAGFYHKAAHVDRRGTYKTVHDNQPAMPEPDSCLVGEKYEWVICDRIYFSRVQYMRCYRPGLDHGPRALPGQKPGVQV</sequence>
<name>A0A3M2RWK9_9HYPO</name>
<evidence type="ECO:0000313" key="7">
    <source>
        <dbReference type="EMBL" id="RMJ09654.1"/>
    </source>
</evidence>
<dbReference type="GO" id="GO:0016787">
    <property type="term" value="F:hydrolase activity"/>
    <property type="evidence" value="ECO:0007669"/>
    <property type="project" value="UniProtKB-KW"/>
</dbReference>
<keyword evidence="4" id="KW-0067">ATP-binding</keyword>
<dbReference type="PANTHER" id="PTHR18934">
    <property type="entry name" value="ATP-DEPENDENT RNA HELICASE"/>
    <property type="match status" value="1"/>
</dbReference>
<dbReference type="GO" id="GO:0005524">
    <property type="term" value="F:ATP binding"/>
    <property type="evidence" value="ECO:0007669"/>
    <property type="project" value="UniProtKB-KW"/>
</dbReference>
<proteinExistence type="predicted"/>
<feature type="domain" description="DEAD-box helicase OB fold" evidence="6">
    <location>
        <begin position="170"/>
        <end position="231"/>
    </location>
</feature>
<evidence type="ECO:0000256" key="5">
    <source>
        <dbReference type="SAM" id="MobiDB-lite"/>
    </source>
</evidence>
<keyword evidence="1" id="KW-0547">Nucleotide-binding</keyword>
<evidence type="ECO:0000256" key="2">
    <source>
        <dbReference type="ARBA" id="ARBA00022801"/>
    </source>
</evidence>
<dbReference type="STRING" id="2010991.A0A3M2RWK9"/>
<keyword evidence="2" id="KW-0378">Hydrolase</keyword>
<gene>
    <name evidence="7" type="ORF">CDV36_010740</name>
</gene>
<dbReference type="GO" id="GO:0003723">
    <property type="term" value="F:RNA binding"/>
    <property type="evidence" value="ECO:0007669"/>
    <property type="project" value="TreeGrafter"/>
</dbReference>
<evidence type="ECO:0000259" key="6">
    <source>
        <dbReference type="Pfam" id="PF07717"/>
    </source>
</evidence>
<evidence type="ECO:0000313" key="8">
    <source>
        <dbReference type="Proteomes" id="UP000277212"/>
    </source>
</evidence>
<dbReference type="Gene3D" id="1.20.120.1080">
    <property type="match status" value="1"/>
</dbReference>